<reference evidence="1 2" key="1">
    <citation type="submission" date="2015-08" db="EMBL/GenBank/DDBJ databases">
        <title>The genome of the Asian arowana (Scleropages formosus).</title>
        <authorList>
            <person name="Tan M.H."/>
            <person name="Gan H.M."/>
            <person name="Croft L.J."/>
            <person name="Austin C.M."/>
        </authorList>
    </citation>
    <scope>NUCLEOTIDE SEQUENCE [LARGE SCALE GENOMIC DNA]</scope>
    <source>
        <strain evidence="1">Aro1</strain>
    </source>
</reference>
<evidence type="ECO:0000313" key="2">
    <source>
        <dbReference type="Proteomes" id="UP000034805"/>
    </source>
</evidence>
<protein>
    <submittedName>
        <fullName evidence="1">Uncharacterized protein</fullName>
    </submittedName>
</protein>
<proteinExistence type="predicted"/>
<dbReference type="Proteomes" id="UP000034805">
    <property type="component" value="Unassembled WGS sequence"/>
</dbReference>
<sequence length="67" mass="7798">MMNAVFAMKKPTPRFQLCWDSLFIRNRKHSTAKPRHGLSHGYAPVHYVDIDWETPVPSTVEQLYALL</sequence>
<name>A0A0P7XY82_SCLFO</name>
<gene>
    <name evidence="1" type="ORF">Z043_100048</name>
</gene>
<dbReference type="EMBL" id="JARO02000007">
    <property type="protein sequence ID" value="KPP80315.1"/>
    <property type="molecule type" value="Genomic_DNA"/>
</dbReference>
<dbReference type="AlphaFoldDB" id="A0A0P7XY82"/>
<organism evidence="1 2">
    <name type="scientific">Scleropages formosus</name>
    <name type="common">Asian bonytongue</name>
    <name type="synonym">Osteoglossum formosum</name>
    <dbReference type="NCBI Taxonomy" id="113540"/>
    <lineage>
        <taxon>Eukaryota</taxon>
        <taxon>Metazoa</taxon>
        <taxon>Chordata</taxon>
        <taxon>Craniata</taxon>
        <taxon>Vertebrata</taxon>
        <taxon>Euteleostomi</taxon>
        <taxon>Actinopterygii</taxon>
        <taxon>Neopterygii</taxon>
        <taxon>Teleostei</taxon>
        <taxon>Osteoglossocephala</taxon>
        <taxon>Osteoglossomorpha</taxon>
        <taxon>Osteoglossiformes</taxon>
        <taxon>Osteoglossidae</taxon>
        <taxon>Scleropages</taxon>
    </lineage>
</organism>
<evidence type="ECO:0000313" key="1">
    <source>
        <dbReference type="EMBL" id="KPP80315.1"/>
    </source>
</evidence>
<accession>A0A0P7XY82</accession>
<comment type="caution">
    <text evidence="1">The sequence shown here is derived from an EMBL/GenBank/DDBJ whole genome shotgun (WGS) entry which is preliminary data.</text>
</comment>